<protein>
    <recommendedName>
        <fullName evidence="4">Carrier domain-containing protein</fullName>
    </recommendedName>
</protein>
<dbReference type="GO" id="GO:0005737">
    <property type="term" value="C:cytoplasm"/>
    <property type="evidence" value="ECO:0007669"/>
    <property type="project" value="TreeGrafter"/>
</dbReference>
<comment type="caution">
    <text evidence="5">The sequence shown here is derived from an EMBL/GenBank/DDBJ whole genome shotgun (WGS) entry which is preliminary data.</text>
</comment>
<reference evidence="5" key="1">
    <citation type="submission" date="2020-06" db="EMBL/GenBank/DDBJ databases">
        <title>Legume-microbial interactions unlock mineral nutrients during tropical forest succession.</title>
        <authorList>
            <person name="Epihov D.Z."/>
        </authorList>
    </citation>
    <scope>NUCLEOTIDE SEQUENCE [LARGE SCALE GENOMIC DNA]</scope>
    <source>
        <strain evidence="5">Pan2503</strain>
    </source>
</reference>
<dbReference type="PROSITE" id="PS00012">
    <property type="entry name" value="PHOSPHOPANTETHEINE"/>
    <property type="match status" value="1"/>
</dbReference>
<dbReference type="FunFam" id="1.10.1200.10:FF:000005">
    <property type="entry name" value="Nonribosomal peptide synthetase 1"/>
    <property type="match status" value="1"/>
</dbReference>
<sequence>MRAHLKPVLPDYMVPSAFVVLESFPLTPNGKLDRRALPAPELGAYASRQYEVPQGEVEEILGGIWQGLLRVERVGRHDNFFELGGHSLLIVQMLERLRRVGLSTEVRRVFESPSLADLAAVLSRGSQEQYEVPPNLIPPGCEAITPSMLPLVELEGEHIEQIVRAVPGGAINIQDIYPLTPLQEGILFHHLLDEQKGDTYARPMLLSVASREKVQELIVALQRAIDRHDILRTALQWEQLPRPVQVVYRQVRLPVEEIALEPERAALEQLQERMRPERQRLDLQRAPLMRLQIAADPQGEQWYVLLQTHHLVCDNESLDILLSEVGSHLKGDTHALPESLPYRNHVAQALAYARKHDAESFFREKLGDVDEPTAPFGLLDVHGDGSQIEEGHEALEAVLSRRVRIQARRLGVSAATLFHAAW</sequence>
<evidence type="ECO:0000256" key="2">
    <source>
        <dbReference type="ARBA" id="ARBA00022450"/>
    </source>
</evidence>
<dbReference type="SMART" id="SM00823">
    <property type="entry name" value="PKS_PP"/>
    <property type="match status" value="1"/>
</dbReference>
<evidence type="ECO:0000313" key="5">
    <source>
        <dbReference type="EMBL" id="MBA0088255.1"/>
    </source>
</evidence>
<gene>
    <name evidence="5" type="ORF">HRJ53_24995</name>
</gene>
<dbReference type="SUPFAM" id="SSF56801">
    <property type="entry name" value="Acetyl-CoA synthetase-like"/>
    <property type="match status" value="1"/>
</dbReference>
<dbReference type="InterPro" id="IPR020806">
    <property type="entry name" value="PKS_PP-bd"/>
</dbReference>
<keyword evidence="3" id="KW-0597">Phosphoprotein</keyword>
<dbReference type="Gene3D" id="3.30.559.30">
    <property type="entry name" value="Nonribosomal peptide synthetase, condensation domain"/>
    <property type="match status" value="1"/>
</dbReference>
<dbReference type="AlphaFoldDB" id="A0A7V8NW01"/>
<keyword evidence="6" id="KW-1185">Reference proteome</keyword>
<dbReference type="Pfam" id="PF00550">
    <property type="entry name" value="PP-binding"/>
    <property type="match status" value="1"/>
</dbReference>
<comment type="cofactor">
    <cofactor evidence="1">
        <name>pantetheine 4'-phosphate</name>
        <dbReference type="ChEBI" id="CHEBI:47942"/>
    </cofactor>
</comment>
<dbReference type="InterPro" id="IPR036736">
    <property type="entry name" value="ACP-like_sf"/>
</dbReference>
<keyword evidence="2" id="KW-0596">Phosphopantetheine</keyword>
<dbReference type="GO" id="GO:0003824">
    <property type="term" value="F:catalytic activity"/>
    <property type="evidence" value="ECO:0007669"/>
    <property type="project" value="InterPro"/>
</dbReference>
<dbReference type="Gene3D" id="3.30.300.30">
    <property type="match status" value="1"/>
</dbReference>
<dbReference type="InterPro" id="IPR045851">
    <property type="entry name" value="AMP-bd_C_sf"/>
</dbReference>
<dbReference type="InterPro" id="IPR001242">
    <property type="entry name" value="Condensation_dom"/>
</dbReference>
<dbReference type="EMBL" id="JACDQQ010002413">
    <property type="protein sequence ID" value="MBA0088255.1"/>
    <property type="molecule type" value="Genomic_DNA"/>
</dbReference>
<dbReference type="Proteomes" id="UP000567293">
    <property type="component" value="Unassembled WGS sequence"/>
</dbReference>
<dbReference type="PANTHER" id="PTHR45527:SF1">
    <property type="entry name" value="FATTY ACID SYNTHASE"/>
    <property type="match status" value="1"/>
</dbReference>
<proteinExistence type="predicted"/>
<dbReference type="PROSITE" id="PS50075">
    <property type="entry name" value="CARRIER"/>
    <property type="match status" value="1"/>
</dbReference>
<evidence type="ECO:0000256" key="1">
    <source>
        <dbReference type="ARBA" id="ARBA00001957"/>
    </source>
</evidence>
<evidence type="ECO:0000256" key="3">
    <source>
        <dbReference type="ARBA" id="ARBA00022553"/>
    </source>
</evidence>
<evidence type="ECO:0000313" key="6">
    <source>
        <dbReference type="Proteomes" id="UP000567293"/>
    </source>
</evidence>
<dbReference type="InterPro" id="IPR006162">
    <property type="entry name" value="Ppantetheine_attach_site"/>
</dbReference>
<dbReference type="GO" id="GO:0031177">
    <property type="term" value="F:phosphopantetheine binding"/>
    <property type="evidence" value="ECO:0007669"/>
    <property type="project" value="InterPro"/>
</dbReference>
<accession>A0A7V8NW01</accession>
<organism evidence="5 6">
    <name type="scientific">Candidatus Acidiferrum panamense</name>
    <dbReference type="NCBI Taxonomy" id="2741543"/>
    <lineage>
        <taxon>Bacteria</taxon>
        <taxon>Pseudomonadati</taxon>
        <taxon>Acidobacteriota</taxon>
        <taxon>Terriglobia</taxon>
        <taxon>Candidatus Acidiferrales</taxon>
        <taxon>Candidatus Acidiferrum</taxon>
    </lineage>
</organism>
<dbReference type="InterPro" id="IPR009081">
    <property type="entry name" value="PP-bd_ACP"/>
</dbReference>
<dbReference type="Pfam" id="PF00668">
    <property type="entry name" value="Condensation"/>
    <property type="match status" value="1"/>
</dbReference>
<dbReference type="SUPFAM" id="SSF52777">
    <property type="entry name" value="CoA-dependent acyltransferases"/>
    <property type="match status" value="1"/>
</dbReference>
<evidence type="ECO:0000259" key="4">
    <source>
        <dbReference type="PROSITE" id="PS50075"/>
    </source>
</evidence>
<dbReference type="GO" id="GO:0044550">
    <property type="term" value="P:secondary metabolite biosynthetic process"/>
    <property type="evidence" value="ECO:0007669"/>
    <property type="project" value="TreeGrafter"/>
</dbReference>
<dbReference type="PANTHER" id="PTHR45527">
    <property type="entry name" value="NONRIBOSOMAL PEPTIDE SYNTHETASE"/>
    <property type="match status" value="1"/>
</dbReference>
<feature type="non-terminal residue" evidence="5">
    <location>
        <position position="422"/>
    </location>
</feature>
<dbReference type="Gene3D" id="3.30.559.10">
    <property type="entry name" value="Chloramphenicol acetyltransferase-like domain"/>
    <property type="match status" value="1"/>
</dbReference>
<name>A0A7V8NW01_9BACT</name>
<dbReference type="GO" id="GO:0043041">
    <property type="term" value="P:amino acid activation for nonribosomal peptide biosynthetic process"/>
    <property type="evidence" value="ECO:0007669"/>
    <property type="project" value="TreeGrafter"/>
</dbReference>
<dbReference type="SUPFAM" id="SSF47336">
    <property type="entry name" value="ACP-like"/>
    <property type="match status" value="1"/>
</dbReference>
<dbReference type="InterPro" id="IPR023213">
    <property type="entry name" value="CAT-like_dom_sf"/>
</dbReference>
<feature type="domain" description="Carrier" evidence="4">
    <location>
        <begin position="52"/>
        <end position="126"/>
    </location>
</feature>
<dbReference type="Gene3D" id="1.10.1200.10">
    <property type="entry name" value="ACP-like"/>
    <property type="match status" value="1"/>
</dbReference>